<organism evidence="1 2">
    <name type="scientific">Janibacter limosus</name>
    <dbReference type="NCBI Taxonomy" id="53458"/>
    <lineage>
        <taxon>Bacteria</taxon>
        <taxon>Bacillati</taxon>
        <taxon>Actinomycetota</taxon>
        <taxon>Actinomycetes</taxon>
        <taxon>Micrococcales</taxon>
        <taxon>Intrasporangiaceae</taxon>
        <taxon>Janibacter</taxon>
    </lineage>
</organism>
<gene>
    <name evidence="1" type="ORF">LP422_18105</name>
</gene>
<reference evidence="1" key="1">
    <citation type="submission" date="2021-11" db="EMBL/GenBank/DDBJ databases">
        <title>Study of the species diversity of bacterial strains isolated from a unique natural object - Shulgan-Tash cave (Bashkiria).</title>
        <authorList>
            <person name="Sazanova A.L."/>
            <person name="Chirak E.R."/>
            <person name="Safronova V.I."/>
        </authorList>
    </citation>
    <scope>NUCLEOTIDE SEQUENCE</scope>
    <source>
        <strain evidence="1">P1</strain>
    </source>
</reference>
<proteinExistence type="predicted"/>
<protein>
    <submittedName>
        <fullName evidence="1">Alpha/beta fold hydrolase</fullName>
    </submittedName>
</protein>
<dbReference type="Proteomes" id="UP001059663">
    <property type="component" value="Chromosome"/>
</dbReference>
<evidence type="ECO:0000313" key="1">
    <source>
        <dbReference type="EMBL" id="UUZ44344.1"/>
    </source>
</evidence>
<dbReference type="EMBL" id="CP087977">
    <property type="protein sequence ID" value="UUZ44344.1"/>
    <property type="molecule type" value="Genomic_DNA"/>
</dbReference>
<sequence length="255" mass="28209">MLLLHGWPRDGQSWSQVAEQLNAAGFRTFAPHLRGTTDSANPPHRRDFGTSALRSDVTAMVQQIGQPVHLVGHDWGAAPAWDVATHDAGLLRSLTAVSVPHPATFLRSLFTSTQGASSWYMYFFQLPWVPELALDSTRFMTRALMATGQRRELAAQDARRNGTHALRRGGLHWYRGAVTELPDFGSPTPVPVLQVWSDGDTAVRRRAVEGTHVHAAGTYRLKVLEGVSHWIPQEAPDELATELIAHFHEADTQQS</sequence>
<keyword evidence="1" id="KW-0378">Hydrolase</keyword>
<evidence type="ECO:0000313" key="2">
    <source>
        <dbReference type="Proteomes" id="UP001059663"/>
    </source>
</evidence>
<accession>A0AC61U2W8</accession>
<name>A0AC61U2W8_9MICO</name>